<dbReference type="InterPro" id="IPR029044">
    <property type="entry name" value="Nucleotide-diphossugar_trans"/>
</dbReference>
<dbReference type="InterPro" id="IPR050834">
    <property type="entry name" value="Glycosyltransf_2"/>
</dbReference>
<organism evidence="3 5">
    <name type="scientific">Salegentibacter salarius</name>
    <dbReference type="NCBI Taxonomy" id="435906"/>
    <lineage>
        <taxon>Bacteria</taxon>
        <taxon>Pseudomonadati</taxon>
        <taxon>Bacteroidota</taxon>
        <taxon>Flavobacteriia</taxon>
        <taxon>Flavobacteriales</taxon>
        <taxon>Flavobacteriaceae</taxon>
        <taxon>Salegentibacter</taxon>
    </lineage>
</organism>
<dbReference type="EMBL" id="LKTR01000045">
    <property type="protein sequence ID" value="PKD16895.1"/>
    <property type="molecule type" value="Genomic_DNA"/>
</dbReference>
<name>A0A2N0TQ83_9FLAO</name>
<evidence type="ECO:0000313" key="2">
    <source>
        <dbReference type="EMBL" id="OEY71646.1"/>
    </source>
</evidence>
<comment type="caution">
    <text evidence="3">The sequence shown here is derived from an EMBL/GenBank/DDBJ whole genome shotgun (WGS) entry which is preliminary data.</text>
</comment>
<dbReference type="InterPro" id="IPR001173">
    <property type="entry name" value="Glyco_trans_2-like"/>
</dbReference>
<reference evidence="2 4" key="2">
    <citation type="submission" date="2016-09" db="EMBL/GenBank/DDBJ databases">
        <title>Genome Sequence of Salegentibacter salarius,Isolated from a Marine Solar Saltern of the Yellow Sea in South Korea.</title>
        <authorList>
            <person name="Zheng Q."/>
            <person name="Liu Y."/>
        </authorList>
    </citation>
    <scope>NUCLEOTIDE SEQUENCE [LARGE SCALE GENOMIC DNA]</scope>
    <source>
        <strain evidence="2 4">KCTC 12974</strain>
    </source>
</reference>
<dbReference type="Proteomes" id="UP000232533">
    <property type="component" value="Unassembled WGS sequence"/>
</dbReference>
<dbReference type="PANTHER" id="PTHR43685:SF2">
    <property type="entry name" value="GLYCOSYLTRANSFERASE 2-LIKE DOMAIN-CONTAINING PROTEIN"/>
    <property type="match status" value="1"/>
</dbReference>
<dbReference type="EMBL" id="MJBR01000045">
    <property type="protein sequence ID" value="OEY71646.1"/>
    <property type="molecule type" value="Genomic_DNA"/>
</dbReference>
<dbReference type="AlphaFoldDB" id="A0A2N0TQ83"/>
<dbReference type="CDD" id="cd00761">
    <property type="entry name" value="Glyco_tranf_GTA_type"/>
    <property type="match status" value="1"/>
</dbReference>
<keyword evidence="3" id="KW-0808">Transferase</keyword>
<dbReference type="GO" id="GO:0016740">
    <property type="term" value="F:transferase activity"/>
    <property type="evidence" value="ECO:0007669"/>
    <property type="project" value="UniProtKB-KW"/>
</dbReference>
<feature type="domain" description="Glycosyltransferase 2-like" evidence="1">
    <location>
        <begin position="5"/>
        <end position="143"/>
    </location>
</feature>
<dbReference type="Pfam" id="PF00535">
    <property type="entry name" value="Glycos_transf_2"/>
    <property type="match status" value="1"/>
</dbReference>
<protein>
    <submittedName>
        <fullName evidence="3">Glycosyl transferase family 2</fullName>
    </submittedName>
</protein>
<evidence type="ECO:0000313" key="4">
    <source>
        <dbReference type="Proteomes" id="UP000176009"/>
    </source>
</evidence>
<evidence type="ECO:0000259" key="1">
    <source>
        <dbReference type="Pfam" id="PF00535"/>
    </source>
</evidence>
<dbReference type="Gene3D" id="3.90.550.10">
    <property type="entry name" value="Spore Coat Polysaccharide Biosynthesis Protein SpsA, Chain A"/>
    <property type="match status" value="1"/>
</dbReference>
<dbReference type="PANTHER" id="PTHR43685">
    <property type="entry name" value="GLYCOSYLTRANSFERASE"/>
    <property type="match status" value="1"/>
</dbReference>
<reference evidence="3 5" key="1">
    <citation type="submission" date="2015-10" db="EMBL/GenBank/DDBJ databases">
        <title>Draft genome sequence of Salegentibacter salinarum KCTC 12975.</title>
        <authorList>
            <person name="Lin W."/>
            <person name="Zheng Q."/>
        </authorList>
    </citation>
    <scope>NUCLEOTIDE SEQUENCE [LARGE SCALE GENOMIC DNA]</scope>
    <source>
        <strain evidence="3 5">KCTC 12974</strain>
    </source>
</reference>
<keyword evidence="4" id="KW-1185">Reference proteome</keyword>
<dbReference type="OrthoDB" id="1493960at2"/>
<dbReference type="RefSeq" id="WP_070055055.1">
    <property type="nucleotide sequence ID" value="NZ_FVZF01000006.1"/>
</dbReference>
<accession>A0A2N0TQ83</accession>
<gene>
    <name evidence="3" type="ORF">APR40_04610</name>
    <name evidence="2" type="ORF">BHS39_04610</name>
</gene>
<evidence type="ECO:0000313" key="3">
    <source>
        <dbReference type="EMBL" id="PKD16895.1"/>
    </source>
</evidence>
<proteinExistence type="predicted"/>
<dbReference type="Proteomes" id="UP000176009">
    <property type="component" value="Unassembled WGS sequence"/>
</dbReference>
<sequence length="337" mass="38976">MKFTLIVCTYQRPGPLLTLLKSVSKQTLFPNQILIIDGSKNDETQKELQGYSIKNLEYFKVEEDNRGLTKQRNFGIERVVTSSEIVCFLDDDIVITPTYFQNLLDTYRKFPDALGVGGYIKNEVEWIKDKEVIKFNEFEYDGFTRKLGSRHLLRKKLGLQPDVPPGYMPKFSNGYAIGFLPPTGKSYKVESFMGGVASYRKDLFNKIKFSSYFEGYGLYEDMDFCLRASKLGQLYVNTAAQLYHHHNESGRPNQFKYGKMVIRNGWYVWRVKYPSPGLKSKIKWHATAFLLTLVRFSNVLTTSQILTTSQRKKAFTESLGRVAGWWSLLWNKPKSDK</sequence>
<evidence type="ECO:0000313" key="5">
    <source>
        <dbReference type="Proteomes" id="UP000232533"/>
    </source>
</evidence>
<dbReference type="SUPFAM" id="SSF53448">
    <property type="entry name" value="Nucleotide-diphospho-sugar transferases"/>
    <property type="match status" value="1"/>
</dbReference>